<proteinExistence type="predicted"/>
<dbReference type="AlphaFoldDB" id="A0AAV1II57"/>
<organism evidence="1 2">
    <name type="scientific">Coccomyxa viridis</name>
    <dbReference type="NCBI Taxonomy" id="1274662"/>
    <lineage>
        <taxon>Eukaryota</taxon>
        <taxon>Viridiplantae</taxon>
        <taxon>Chlorophyta</taxon>
        <taxon>core chlorophytes</taxon>
        <taxon>Trebouxiophyceae</taxon>
        <taxon>Trebouxiophyceae incertae sedis</taxon>
        <taxon>Coccomyxaceae</taxon>
        <taxon>Coccomyxa</taxon>
    </lineage>
</organism>
<keyword evidence="2" id="KW-1185">Reference proteome</keyword>
<dbReference type="Proteomes" id="UP001314263">
    <property type="component" value="Unassembled WGS sequence"/>
</dbReference>
<reference evidence="1 2" key="1">
    <citation type="submission" date="2023-10" db="EMBL/GenBank/DDBJ databases">
        <authorList>
            <person name="Maclean D."/>
            <person name="Macfadyen A."/>
        </authorList>
    </citation>
    <scope>NUCLEOTIDE SEQUENCE [LARGE SCALE GENOMIC DNA]</scope>
</reference>
<name>A0AAV1II57_9CHLO</name>
<comment type="caution">
    <text evidence="1">The sequence shown here is derived from an EMBL/GenBank/DDBJ whole genome shotgun (WGS) entry which is preliminary data.</text>
</comment>
<evidence type="ECO:0000313" key="1">
    <source>
        <dbReference type="EMBL" id="CAK0786789.1"/>
    </source>
</evidence>
<dbReference type="EMBL" id="CAUYUE010000015">
    <property type="protein sequence ID" value="CAK0786789.1"/>
    <property type="molecule type" value="Genomic_DNA"/>
</dbReference>
<protein>
    <submittedName>
        <fullName evidence="1">Uncharacterized protein</fullName>
    </submittedName>
</protein>
<sequence>MRYIHLNCLRQWQATQRADGQHTVAGVCGVCHTRYRTEIRRARSLRDRQRQLIIHLREVSRQVSEMAADDPWKLVQRIFEYGFFFNGLAQGSWCAGKGAGQAFRASMASQLPTLRCLASWLPEIILGSAVFKPLQVPILFSGAAFFAASAVEVLMYSAAGAYIGFLYGSAAGTLHALRWSYASTVKLPLAVLAWGLRGAGKTSGQLCSFYNSRGQAVSFLAQIALIKTLFKGR</sequence>
<gene>
    <name evidence="1" type="ORF">CVIRNUC_010003</name>
</gene>
<accession>A0AAV1II57</accession>
<evidence type="ECO:0000313" key="2">
    <source>
        <dbReference type="Proteomes" id="UP001314263"/>
    </source>
</evidence>